<reference evidence="2 3" key="1">
    <citation type="submission" date="2018-10" db="EMBL/GenBank/DDBJ databases">
        <title>Genomic Encyclopedia of Archaeal and Bacterial Type Strains, Phase II (KMG-II): from individual species to whole genera.</title>
        <authorList>
            <person name="Goeker M."/>
        </authorList>
    </citation>
    <scope>NUCLEOTIDE SEQUENCE [LARGE SCALE GENOMIC DNA]</scope>
    <source>
        <strain evidence="2 3">DSM 11927</strain>
    </source>
</reference>
<comment type="caution">
    <text evidence="2">The sequence shown here is derived from an EMBL/GenBank/DDBJ whole genome shotgun (WGS) entry which is preliminary data.</text>
</comment>
<feature type="region of interest" description="Disordered" evidence="1">
    <location>
        <begin position="1"/>
        <end position="28"/>
    </location>
</feature>
<dbReference type="EMBL" id="RBWW01000001">
    <property type="protein sequence ID" value="RKS83761.1"/>
    <property type="molecule type" value="Genomic_DNA"/>
</dbReference>
<dbReference type="RefSeq" id="WP_127013537.1">
    <property type="nucleotide sequence ID" value="NZ_RBWW01000001.1"/>
</dbReference>
<proteinExistence type="predicted"/>
<keyword evidence="3" id="KW-1185">Reference proteome</keyword>
<dbReference type="Proteomes" id="UP000268233">
    <property type="component" value="Unassembled WGS sequence"/>
</dbReference>
<evidence type="ECO:0000256" key="1">
    <source>
        <dbReference type="SAM" id="MobiDB-lite"/>
    </source>
</evidence>
<gene>
    <name evidence="2" type="ORF">BDK61_3155</name>
</gene>
<organism evidence="2 3">
    <name type="scientific">Haloarcula quadrata</name>
    <dbReference type="NCBI Taxonomy" id="182779"/>
    <lineage>
        <taxon>Archaea</taxon>
        <taxon>Methanobacteriati</taxon>
        <taxon>Methanobacteriota</taxon>
        <taxon>Stenosarchaea group</taxon>
        <taxon>Halobacteria</taxon>
        <taxon>Halobacteriales</taxon>
        <taxon>Haloarculaceae</taxon>
        <taxon>Haloarcula</taxon>
    </lineage>
</organism>
<name>A0A495R955_9EURY</name>
<protein>
    <submittedName>
        <fullName evidence="2">Uncharacterized protein</fullName>
    </submittedName>
</protein>
<evidence type="ECO:0000313" key="2">
    <source>
        <dbReference type="EMBL" id="RKS83761.1"/>
    </source>
</evidence>
<sequence length="106" mass="11062">MTDAPTMSGDGGVLLPSSAVGARWDTDGRDTSRTLAAGVPAALQSLARHDDGMAHPSSGVSTPPASLCWCDRWAGRVVYVRAGWRVYVTDDTSVGTMDGELTSANH</sequence>
<dbReference type="AlphaFoldDB" id="A0A495R955"/>
<evidence type="ECO:0000313" key="3">
    <source>
        <dbReference type="Proteomes" id="UP000268233"/>
    </source>
</evidence>
<accession>A0A495R955</accession>